<evidence type="ECO:0000313" key="1">
    <source>
        <dbReference type="EMBL" id="MCI4377004.1"/>
    </source>
</evidence>
<dbReference type="EMBL" id="CM040457">
    <property type="protein sequence ID" value="MCI4377004.1"/>
    <property type="molecule type" value="Genomic_DNA"/>
</dbReference>
<comment type="caution">
    <text evidence="1">The sequence shown here is derived from an EMBL/GenBank/DDBJ whole genome shotgun (WGS) entry which is preliminary data.</text>
</comment>
<name>A0ACC5WD27_PANGG</name>
<accession>A0ACC5WD27</accession>
<evidence type="ECO:0000313" key="2">
    <source>
        <dbReference type="Proteomes" id="UP000829447"/>
    </source>
</evidence>
<organism evidence="1 2">
    <name type="scientific">Pangasianodon gigas</name>
    <name type="common">Mekong giant catfish</name>
    <name type="synonym">Pangasius gigas</name>
    <dbReference type="NCBI Taxonomy" id="30993"/>
    <lineage>
        <taxon>Eukaryota</taxon>
        <taxon>Metazoa</taxon>
        <taxon>Chordata</taxon>
        <taxon>Craniata</taxon>
        <taxon>Vertebrata</taxon>
        <taxon>Euteleostomi</taxon>
        <taxon>Actinopterygii</taxon>
        <taxon>Neopterygii</taxon>
        <taxon>Teleostei</taxon>
        <taxon>Ostariophysi</taxon>
        <taxon>Siluriformes</taxon>
        <taxon>Pangasiidae</taxon>
        <taxon>Pangasianodon</taxon>
    </lineage>
</organism>
<reference evidence="1 2" key="1">
    <citation type="journal article" date="2022" name="bioRxiv">
        <title>An ancient truncated duplication of the anti-Mullerian hormone receptor type 2 gene is a potential conserved master sex determinant in the Pangasiidae catfish family.</title>
        <authorList>
            <person name="Wen M."/>
            <person name="Pan Q."/>
            <person name="Jouanno E."/>
            <person name="Montfort J."/>
            <person name="Zahm M."/>
            <person name="Cabau C."/>
            <person name="Klopp C."/>
            <person name="Iampietro C."/>
            <person name="Roques C."/>
            <person name="Bouchez O."/>
            <person name="Castinel A."/>
            <person name="Donnadieu C."/>
            <person name="Parrinello H."/>
            <person name="Poncet C."/>
            <person name="Belmonte E."/>
            <person name="Gautier V."/>
            <person name="Avarre J.-C."/>
            <person name="Dugue R."/>
            <person name="Gustiano R."/>
            <person name="Ha T.T.T."/>
            <person name="Campet M."/>
            <person name="Sriphairoj K."/>
            <person name="Ribolli J."/>
            <person name="de Almeida F.L."/>
            <person name="Desvignes T."/>
            <person name="Postlethwait J.H."/>
            <person name="Bucao C.F."/>
            <person name="Robinson-Rechavi M."/>
            <person name="Bobe J."/>
            <person name="Herpin A."/>
            <person name="Guiguen Y."/>
        </authorList>
    </citation>
    <scope>NUCLEOTIDE SEQUENCE [LARGE SCALE GENOMIC DNA]</scope>
    <source>
        <strain evidence="1">YG-Dec2019</strain>
    </source>
</reference>
<sequence length="94" mass="11277">MLEQILMHMKEKLRFVQMENQAKRVRFDELDALVLQEQEALTQTMQARDILRFDNLRKRQDCGLLGKSTLLRDLEDTVDEREALERQVEMLKRS</sequence>
<gene>
    <name evidence="1" type="ORF">PGIGA_G00198420</name>
</gene>
<proteinExistence type="predicted"/>
<keyword evidence="2" id="KW-1185">Reference proteome</keyword>
<dbReference type="Proteomes" id="UP000829447">
    <property type="component" value="Linkage Group LG4"/>
</dbReference>
<protein>
    <submittedName>
        <fullName evidence="1">Uncharacterized protein</fullName>
    </submittedName>
</protein>